<dbReference type="AlphaFoldDB" id="A0A3S9H7N6"/>
<evidence type="ECO:0000313" key="1">
    <source>
        <dbReference type="EMBL" id="AZP03356.1"/>
    </source>
</evidence>
<gene>
    <name evidence="1" type="ORF">EJN90_00995</name>
</gene>
<organism evidence="1 2">
    <name type="scientific">Jeotgalibaca ciconiae</name>
    <dbReference type="NCBI Taxonomy" id="2496265"/>
    <lineage>
        <taxon>Bacteria</taxon>
        <taxon>Bacillati</taxon>
        <taxon>Bacillota</taxon>
        <taxon>Bacilli</taxon>
        <taxon>Lactobacillales</taxon>
        <taxon>Carnobacteriaceae</taxon>
        <taxon>Jeotgalibaca</taxon>
    </lineage>
</organism>
<evidence type="ECO:0000313" key="2">
    <source>
        <dbReference type="Proteomes" id="UP000273326"/>
    </source>
</evidence>
<proteinExistence type="predicted"/>
<dbReference type="KEGG" id="jeh:EJN90_00995"/>
<accession>A0A3S9H7N6</accession>
<dbReference type="EMBL" id="CP034465">
    <property type="protein sequence ID" value="AZP03356.1"/>
    <property type="molecule type" value="Genomic_DNA"/>
</dbReference>
<keyword evidence="2" id="KW-1185">Reference proteome</keyword>
<name>A0A3S9H7N6_9LACT</name>
<dbReference type="RefSeq" id="WP_126108457.1">
    <property type="nucleotide sequence ID" value="NZ_CP034465.1"/>
</dbReference>
<protein>
    <submittedName>
        <fullName evidence="1">Uncharacterized protein</fullName>
    </submittedName>
</protein>
<dbReference type="Proteomes" id="UP000273326">
    <property type="component" value="Chromosome"/>
</dbReference>
<sequence>MLKKISMIMLIAVLAVMGYLFFFQYREAIIVIKSDDIYESNISIKQSFLDNEINLYENAQVKDDQQRIKQLPNGGESELILEINDSEKIIFGYIDVNQTVKKIVLNIVKKNEYLEVNYFVKTSFHSERGTVQFDVE</sequence>
<reference evidence="2" key="1">
    <citation type="submission" date="2018-12" db="EMBL/GenBank/DDBJ databases">
        <title>Complete genome sequencing of Jeotgalibaca sp. H21T32.</title>
        <authorList>
            <person name="Bae J.-W."/>
            <person name="Lee S.-Y."/>
        </authorList>
    </citation>
    <scope>NUCLEOTIDE SEQUENCE [LARGE SCALE GENOMIC DNA]</scope>
    <source>
        <strain evidence="2">H21T32</strain>
    </source>
</reference>